<evidence type="ECO:0000313" key="1">
    <source>
        <dbReference type="EMBL" id="KIM00617.1"/>
    </source>
</evidence>
<accession>A0A0C2V6E8</accession>
<dbReference type="EMBL" id="JXSL01000009">
    <property type="protein sequence ID" value="KIM00617.1"/>
    <property type="molecule type" value="Genomic_DNA"/>
</dbReference>
<sequence>MRQKPHHPILEKAFTALAGACPAVSRRYACHRQTPSSMNRNVAKYVYLKSMVRSIPYQQFIYGLSLCPGDLAFGAAARLPRRPGIASVFHFCISPSKRHSLEVCEHPRRCAGP</sequence>
<name>A0A0C2V6E8_PARME</name>
<dbReference type="Proteomes" id="UP000031971">
    <property type="component" value="Unassembled WGS sequence"/>
</dbReference>
<reference evidence="1 2" key="1">
    <citation type="submission" date="2015-01" db="EMBL/GenBank/DDBJ databases">
        <title>Genome Sequence of Magnetospirillum magnetotacticum Strain MS-1.</title>
        <authorList>
            <person name="Marinov G.K."/>
            <person name="Smalley M.D."/>
            <person name="DeSalvo G."/>
        </authorList>
    </citation>
    <scope>NUCLEOTIDE SEQUENCE [LARGE SCALE GENOMIC DNA]</scope>
    <source>
        <strain evidence="1 2">MS-1</strain>
    </source>
</reference>
<keyword evidence="2" id="KW-1185">Reference proteome</keyword>
<protein>
    <submittedName>
        <fullName evidence="1">Uncharacterized protein</fullName>
    </submittedName>
</protein>
<dbReference type="AlphaFoldDB" id="A0A0C2V6E8"/>
<proteinExistence type="predicted"/>
<dbReference type="STRING" id="272627.CCC_03219"/>
<organism evidence="1 2">
    <name type="scientific">Paramagnetospirillum magnetotacticum MS-1</name>
    <dbReference type="NCBI Taxonomy" id="272627"/>
    <lineage>
        <taxon>Bacteria</taxon>
        <taxon>Pseudomonadati</taxon>
        <taxon>Pseudomonadota</taxon>
        <taxon>Alphaproteobacteria</taxon>
        <taxon>Rhodospirillales</taxon>
        <taxon>Magnetospirillaceae</taxon>
        <taxon>Paramagnetospirillum</taxon>
    </lineage>
</organism>
<gene>
    <name evidence="1" type="ORF">CCC_03219</name>
</gene>
<evidence type="ECO:0000313" key="2">
    <source>
        <dbReference type="Proteomes" id="UP000031971"/>
    </source>
</evidence>
<comment type="caution">
    <text evidence="1">The sequence shown here is derived from an EMBL/GenBank/DDBJ whole genome shotgun (WGS) entry which is preliminary data.</text>
</comment>